<dbReference type="EMBL" id="BGPR01017196">
    <property type="protein sequence ID" value="GBN75397.1"/>
    <property type="molecule type" value="Genomic_DNA"/>
</dbReference>
<reference evidence="2 3" key="1">
    <citation type="journal article" date="2019" name="Sci. Rep.">
        <title>Orb-weaving spider Araneus ventricosus genome elucidates the spidroin gene catalogue.</title>
        <authorList>
            <person name="Kono N."/>
            <person name="Nakamura H."/>
            <person name="Ohtoshi R."/>
            <person name="Moran D.A.P."/>
            <person name="Shinohara A."/>
            <person name="Yoshida Y."/>
            <person name="Fujiwara M."/>
            <person name="Mori M."/>
            <person name="Tomita M."/>
            <person name="Arakawa K."/>
        </authorList>
    </citation>
    <scope>NUCLEOTIDE SEQUENCE [LARGE SCALE GENOMIC DNA]</scope>
</reference>
<gene>
    <name evidence="2" type="ORF">AVEN_269052_1</name>
</gene>
<keyword evidence="1" id="KW-0812">Transmembrane</keyword>
<name>A0A4Y2RHY0_ARAVE</name>
<keyword evidence="1" id="KW-1133">Transmembrane helix</keyword>
<evidence type="ECO:0000313" key="2">
    <source>
        <dbReference type="EMBL" id="GBN75397.1"/>
    </source>
</evidence>
<feature type="transmembrane region" description="Helical" evidence="1">
    <location>
        <begin position="6"/>
        <end position="24"/>
    </location>
</feature>
<protein>
    <submittedName>
        <fullName evidence="2">Uncharacterized protein</fullName>
    </submittedName>
</protein>
<organism evidence="2 3">
    <name type="scientific">Araneus ventricosus</name>
    <name type="common">Orbweaver spider</name>
    <name type="synonym">Epeira ventricosa</name>
    <dbReference type="NCBI Taxonomy" id="182803"/>
    <lineage>
        <taxon>Eukaryota</taxon>
        <taxon>Metazoa</taxon>
        <taxon>Ecdysozoa</taxon>
        <taxon>Arthropoda</taxon>
        <taxon>Chelicerata</taxon>
        <taxon>Arachnida</taxon>
        <taxon>Araneae</taxon>
        <taxon>Araneomorphae</taxon>
        <taxon>Entelegynae</taxon>
        <taxon>Araneoidea</taxon>
        <taxon>Araneidae</taxon>
        <taxon>Araneus</taxon>
    </lineage>
</organism>
<accession>A0A4Y2RHY0</accession>
<dbReference type="Proteomes" id="UP000499080">
    <property type="component" value="Unassembled WGS sequence"/>
</dbReference>
<evidence type="ECO:0000256" key="1">
    <source>
        <dbReference type="SAM" id="Phobius"/>
    </source>
</evidence>
<keyword evidence="3" id="KW-1185">Reference proteome</keyword>
<dbReference type="AlphaFoldDB" id="A0A4Y2RHY0"/>
<sequence length="114" mass="12513">MKNLLIVIGFWVTVEFTGYVALLARIRGWRLDSPGAFQSSRVAPPLLSEGLTLFAAILEISTPENSQVHCVLIQAKYYTTLLGFVHKQFSKFFQACHDSVAAAGMSLPKGIHSS</sequence>
<proteinExistence type="predicted"/>
<comment type="caution">
    <text evidence="2">The sequence shown here is derived from an EMBL/GenBank/DDBJ whole genome shotgun (WGS) entry which is preliminary data.</text>
</comment>
<keyword evidence="1" id="KW-0472">Membrane</keyword>
<evidence type="ECO:0000313" key="3">
    <source>
        <dbReference type="Proteomes" id="UP000499080"/>
    </source>
</evidence>